<name>A0A5R9J724_9PROT</name>
<feature type="compositionally biased region" description="Basic and acidic residues" evidence="5">
    <location>
        <begin position="96"/>
        <end position="116"/>
    </location>
</feature>
<evidence type="ECO:0000256" key="3">
    <source>
        <dbReference type="ARBA" id="ARBA00025265"/>
    </source>
</evidence>
<feature type="region of interest" description="Disordered" evidence="5">
    <location>
        <begin position="87"/>
        <end position="116"/>
    </location>
</feature>
<dbReference type="InterPro" id="IPR036707">
    <property type="entry name" value="MinE_sf"/>
</dbReference>
<dbReference type="InterPro" id="IPR005527">
    <property type="entry name" value="MinE"/>
</dbReference>
<dbReference type="RefSeq" id="WP_138325769.1">
    <property type="nucleotide sequence ID" value="NZ_VCDI01000003.1"/>
</dbReference>
<dbReference type="GO" id="GO:0051301">
    <property type="term" value="P:cell division"/>
    <property type="evidence" value="ECO:0007669"/>
    <property type="project" value="UniProtKB-KW"/>
</dbReference>
<sequence>MSLLSFFTRKNSAPVARDRLQILLAHERTNGEGQSELIAKLREEILEVIARHVTIDRDKVQVKLDRGASVSTLEIDIEVPGLKLAAAKPNGGAAHTAEEADSKSGADKAEPEAASH</sequence>
<evidence type="ECO:0000313" key="7">
    <source>
        <dbReference type="Proteomes" id="UP000305654"/>
    </source>
</evidence>
<accession>A0A5R9J724</accession>
<gene>
    <name evidence="4 6" type="primary">minE</name>
    <name evidence="6" type="ORF">FE263_09455</name>
</gene>
<organism evidence="6 7">
    <name type="scientific">Lichenicoccus roseus</name>
    <dbReference type="NCBI Taxonomy" id="2683649"/>
    <lineage>
        <taxon>Bacteria</taxon>
        <taxon>Pseudomonadati</taxon>
        <taxon>Pseudomonadota</taxon>
        <taxon>Alphaproteobacteria</taxon>
        <taxon>Acetobacterales</taxon>
        <taxon>Acetobacteraceae</taxon>
        <taxon>Lichenicoccus</taxon>
    </lineage>
</organism>
<dbReference type="NCBIfam" id="NF001422">
    <property type="entry name" value="PRK00296.1"/>
    <property type="match status" value="1"/>
</dbReference>
<proteinExistence type="inferred from homology"/>
<dbReference type="AlphaFoldDB" id="A0A5R9J724"/>
<dbReference type="NCBIfam" id="TIGR01215">
    <property type="entry name" value="minE"/>
    <property type="match status" value="1"/>
</dbReference>
<dbReference type="HAMAP" id="MF_00262">
    <property type="entry name" value="MinE"/>
    <property type="match status" value="1"/>
</dbReference>
<reference evidence="6 7" key="1">
    <citation type="submission" date="2019-05" db="EMBL/GenBank/DDBJ databases">
        <authorList>
            <person name="Pankratov T."/>
            <person name="Grouzdev D."/>
        </authorList>
    </citation>
    <scope>NUCLEOTIDE SEQUENCE [LARGE SCALE GENOMIC DNA]</scope>
    <source>
        <strain evidence="6 7">KEBCLARHB70R</strain>
    </source>
</reference>
<evidence type="ECO:0000256" key="4">
    <source>
        <dbReference type="HAMAP-Rule" id="MF_00262"/>
    </source>
</evidence>
<comment type="caution">
    <text evidence="6">The sequence shown here is derived from an EMBL/GenBank/DDBJ whole genome shotgun (WGS) entry which is preliminary data.</text>
</comment>
<dbReference type="Proteomes" id="UP000305654">
    <property type="component" value="Unassembled WGS sequence"/>
</dbReference>
<evidence type="ECO:0000256" key="1">
    <source>
        <dbReference type="ARBA" id="ARBA00008168"/>
    </source>
</evidence>
<evidence type="ECO:0000256" key="2">
    <source>
        <dbReference type="ARBA" id="ARBA00020112"/>
    </source>
</evidence>
<dbReference type="Gene3D" id="3.30.1070.10">
    <property type="entry name" value="Cell division topological specificity factor MinE"/>
    <property type="match status" value="1"/>
</dbReference>
<evidence type="ECO:0000313" key="6">
    <source>
        <dbReference type="EMBL" id="TLU72307.1"/>
    </source>
</evidence>
<dbReference type="GO" id="GO:0032955">
    <property type="term" value="P:regulation of division septum assembly"/>
    <property type="evidence" value="ECO:0007669"/>
    <property type="project" value="InterPro"/>
</dbReference>
<keyword evidence="4 6" id="KW-0132">Cell division</keyword>
<keyword evidence="7" id="KW-1185">Reference proteome</keyword>
<keyword evidence="4" id="KW-0131">Cell cycle</keyword>
<dbReference type="EMBL" id="VCDI01000003">
    <property type="protein sequence ID" value="TLU72307.1"/>
    <property type="molecule type" value="Genomic_DNA"/>
</dbReference>
<comment type="similarity">
    <text evidence="1 4">Belongs to the MinE family.</text>
</comment>
<dbReference type="SUPFAM" id="SSF55229">
    <property type="entry name" value="Cell division protein MinE topological specificity domain"/>
    <property type="match status" value="1"/>
</dbReference>
<dbReference type="OrthoDB" id="9802655at2"/>
<dbReference type="Pfam" id="PF03776">
    <property type="entry name" value="MinE"/>
    <property type="match status" value="1"/>
</dbReference>
<protein>
    <recommendedName>
        <fullName evidence="2 4">Cell division topological specificity factor</fullName>
    </recommendedName>
</protein>
<evidence type="ECO:0000256" key="5">
    <source>
        <dbReference type="SAM" id="MobiDB-lite"/>
    </source>
</evidence>
<comment type="function">
    <text evidence="3 4">Prevents the cell division inhibition by proteins MinC and MinD at internal division sites while permitting inhibition at polar sites. This ensures cell division at the proper site by restricting the formation of a division septum at the midpoint of the long axis of the cell.</text>
</comment>